<comment type="caution">
    <text evidence="2">The sequence shown here is derived from an EMBL/GenBank/DDBJ whole genome shotgun (WGS) entry which is preliminary data.</text>
</comment>
<protein>
    <recommendedName>
        <fullName evidence="1">Protein kinase domain-containing protein</fullName>
    </recommendedName>
</protein>
<evidence type="ECO:0000313" key="3">
    <source>
        <dbReference type="Proteomes" id="UP001286456"/>
    </source>
</evidence>
<dbReference type="GO" id="GO:0005524">
    <property type="term" value="F:ATP binding"/>
    <property type="evidence" value="ECO:0007669"/>
    <property type="project" value="InterPro"/>
</dbReference>
<dbReference type="Gene3D" id="1.10.510.10">
    <property type="entry name" value="Transferase(Phosphotransferase) domain 1"/>
    <property type="match status" value="1"/>
</dbReference>
<dbReference type="PANTHER" id="PTHR44305">
    <property type="entry name" value="SI:DKEY-192D15.2-RELATED"/>
    <property type="match status" value="1"/>
</dbReference>
<dbReference type="SUPFAM" id="SSF56112">
    <property type="entry name" value="Protein kinase-like (PK-like)"/>
    <property type="match status" value="1"/>
</dbReference>
<keyword evidence="3" id="KW-1185">Reference proteome</keyword>
<dbReference type="InterPro" id="IPR011009">
    <property type="entry name" value="Kinase-like_dom_sf"/>
</dbReference>
<name>A0AAE0IWK6_9PEZI</name>
<dbReference type="Proteomes" id="UP001286456">
    <property type="component" value="Unassembled WGS sequence"/>
</dbReference>
<dbReference type="GO" id="GO:0004672">
    <property type="term" value="F:protein kinase activity"/>
    <property type="evidence" value="ECO:0007669"/>
    <property type="project" value="InterPro"/>
</dbReference>
<proteinExistence type="predicted"/>
<reference evidence="2" key="1">
    <citation type="journal article" date="2023" name="Mol. Phylogenet. Evol.">
        <title>Genome-scale phylogeny and comparative genomics of the fungal order Sordariales.</title>
        <authorList>
            <person name="Hensen N."/>
            <person name="Bonometti L."/>
            <person name="Westerberg I."/>
            <person name="Brannstrom I.O."/>
            <person name="Guillou S."/>
            <person name="Cros-Aarteil S."/>
            <person name="Calhoun S."/>
            <person name="Haridas S."/>
            <person name="Kuo A."/>
            <person name="Mondo S."/>
            <person name="Pangilinan J."/>
            <person name="Riley R."/>
            <person name="LaButti K."/>
            <person name="Andreopoulos B."/>
            <person name="Lipzen A."/>
            <person name="Chen C."/>
            <person name="Yan M."/>
            <person name="Daum C."/>
            <person name="Ng V."/>
            <person name="Clum A."/>
            <person name="Steindorff A."/>
            <person name="Ohm R.A."/>
            <person name="Martin F."/>
            <person name="Silar P."/>
            <person name="Natvig D.O."/>
            <person name="Lalanne C."/>
            <person name="Gautier V."/>
            <person name="Ament-Velasquez S.L."/>
            <person name="Kruys A."/>
            <person name="Hutchinson M.I."/>
            <person name="Powell A.J."/>
            <person name="Barry K."/>
            <person name="Miller A.N."/>
            <person name="Grigoriev I.V."/>
            <person name="Debuchy R."/>
            <person name="Gladieux P."/>
            <person name="Hiltunen Thoren M."/>
            <person name="Johannesson H."/>
        </authorList>
    </citation>
    <scope>NUCLEOTIDE SEQUENCE</scope>
    <source>
        <strain evidence="2">SMH4131-1</strain>
    </source>
</reference>
<feature type="domain" description="Protein kinase" evidence="1">
    <location>
        <begin position="1"/>
        <end position="274"/>
    </location>
</feature>
<organism evidence="2 3">
    <name type="scientific">Cercophora scortea</name>
    <dbReference type="NCBI Taxonomy" id="314031"/>
    <lineage>
        <taxon>Eukaryota</taxon>
        <taxon>Fungi</taxon>
        <taxon>Dikarya</taxon>
        <taxon>Ascomycota</taxon>
        <taxon>Pezizomycotina</taxon>
        <taxon>Sordariomycetes</taxon>
        <taxon>Sordariomycetidae</taxon>
        <taxon>Sordariales</taxon>
        <taxon>Lasiosphaeriaceae</taxon>
        <taxon>Cercophora</taxon>
    </lineage>
</organism>
<sequence>MGEETEFRFTRRRPRQPEFLGNYLPNRVLWSLFDCLVKGCIAMEYPPRMTEAGTWAASGGDFGHPFSETIPPQDAQGNDPPGTGMVHFDIDPGNVFVGGFQYGVRAALIQNDPDGHREVPIFKLGDFGTSHDVTPANLIDEAFIWRRRHVFKNGFATPEQFTREWDYLTSTPAEYTHRTHIPVTIAGRYGPKTNIFQIAMIMYEAITLTRAPQQPLATVIPGQPRRVTYGGHLDHPDYALVDPALRDLVKECLYECPDHRPSLRELQTAINIVLNGPMPEGNNTMPILDWWAMVVGDPPEMKTPYVRYVNDLDTWIQQGFPMAQNQIPRLHRNIY</sequence>
<dbReference type="InterPro" id="IPR053083">
    <property type="entry name" value="TF_kinase-domain_protein"/>
</dbReference>
<dbReference type="EMBL" id="JAUEPO010000002">
    <property type="protein sequence ID" value="KAK3332385.1"/>
    <property type="molecule type" value="Genomic_DNA"/>
</dbReference>
<dbReference type="InterPro" id="IPR000719">
    <property type="entry name" value="Prot_kinase_dom"/>
</dbReference>
<evidence type="ECO:0000259" key="1">
    <source>
        <dbReference type="PROSITE" id="PS50011"/>
    </source>
</evidence>
<dbReference type="PROSITE" id="PS50011">
    <property type="entry name" value="PROTEIN_KINASE_DOM"/>
    <property type="match status" value="1"/>
</dbReference>
<accession>A0AAE0IWK6</accession>
<evidence type="ECO:0000313" key="2">
    <source>
        <dbReference type="EMBL" id="KAK3332385.1"/>
    </source>
</evidence>
<reference evidence="2" key="2">
    <citation type="submission" date="2023-06" db="EMBL/GenBank/DDBJ databases">
        <authorList>
            <consortium name="Lawrence Berkeley National Laboratory"/>
            <person name="Haridas S."/>
            <person name="Hensen N."/>
            <person name="Bonometti L."/>
            <person name="Westerberg I."/>
            <person name="Brannstrom I.O."/>
            <person name="Guillou S."/>
            <person name="Cros-Aarteil S."/>
            <person name="Calhoun S."/>
            <person name="Kuo A."/>
            <person name="Mondo S."/>
            <person name="Pangilinan J."/>
            <person name="Riley R."/>
            <person name="Labutti K."/>
            <person name="Andreopoulos B."/>
            <person name="Lipzen A."/>
            <person name="Chen C."/>
            <person name="Yanf M."/>
            <person name="Daum C."/>
            <person name="Ng V."/>
            <person name="Clum A."/>
            <person name="Steindorff A."/>
            <person name="Ohm R."/>
            <person name="Martin F."/>
            <person name="Silar P."/>
            <person name="Natvig D."/>
            <person name="Lalanne C."/>
            <person name="Gautier V."/>
            <person name="Ament-Velasquez S.L."/>
            <person name="Kruys A."/>
            <person name="Hutchinson M.I."/>
            <person name="Powell A.J."/>
            <person name="Barry K."/>
            <person name="Miller A.N."/>
            <person name="Grigoriev I.V."/>
            <person name="Debuchy R."/>
            <person name="Gladieux P."/>
            <person name="Thoren M.H."/>
            <person name="Johannesson H."/>
        </authorList>
    </citation>
    <scope>NUCLEOTIDE SEQUENCE</scope>
    <source>
        <strain evidence="2">SMH4131-1</strain>
    </source>
</reference>
<gene>
    <name evidence="2" type="ORF">B0T19DRAFT_415509</name>
</gene>
<dbReference type="AlphaFoldDB" id="A0AAE0IWK6"/>
<dbReference type="PANTHER" id="PTHR44305:SF2">
    <property type="entry name" value="SI:DKEY-192D15.2"/>
    <property type="match status" value="1"/>
</dbReference>